<evidence type="ECO:0000256" key="4">
    <source>
        <dbReference type="ARBA" id="ARBA00022840"/>
    </source>
</evidence>
<keyword evidence="1" id="KW-0808">Transferase</keyword>
<dbReference type="Gene3D" id="3.30.200.20">
    <property type="entry name" value="Phosphorylase Kinase, domain 1"/>
    <property type="match status" value="1"/>
</dbReference>
<evidence type="ECO:0000313" key="9">
    <source>
        <dbReference type="EMBL" id="CAD7646454.1"/>
    </source>
</evidence>
<keyword evidence="3" id="KW-0418">Kinase</keyword>
<keyword evidence="7" id="KW-0723">Serine/threonine-protein kinase</keyword>
<comment type="similarity">
    <text evidence="5">Belongs to the protein kinase superfamily. Ser/Thr protein kinase family. GCN2 subfamily.</text>
</comment>
<dbReference type="PANTHER" id="PTHR11042:SF136">
    <property type="entry name" value="EIF-2-ALPHA KINASE GCN2"/>
    <property type="match status" value="1"/>
</dbReference>
<dbReference type="GO" id="GO:0004674">
    <property type="term" value="F:protein serine/threonine kinase activity"/>
    <property type="evidence" value="ECO:0007669"/>
    <property type="project" value="UniProtKB-KW"/>
</dbReference>
<gene>
    <name evidence="9" type="ORF">ONB1V03_LOCUS5738</name>
</gene>
<feature type="binding site" evidence="6">
    <location>
        <position position="31"/>
    </location>
    <ligand>
        <name>ATP</name>
        <dbReference type="ChEBI" id="CHEBI:30616"/>
    </ligand>
</feature>
<keyword evidence="4 6" id="KW-0067">ATP-binding</keyword>
<dbReference type="Pfam" id="PF00069">
    <property type="entry name" value="Pkinase"/>
    <property type="match status" value="1"/>
</dbReference>
<dbReference type="Proteomes" id="UP000728032">
    <property type="component" value="Unassembled WGS sequence"/>
</dbReference>
<sequence>MFIEKLMIGEGSYGNVFKAKHKYTDEIYAIKQIDLDKDKGIEENKQIFNEIKSLSRVSSPYVVKYYDFWLDENYFYIQMECLSENLQYFIDTKPQIFDRQSREPMDCVEYFISCEIFREILESVQYLHELNPQIIHRDLKPHNILIDRNGRNGRFVKLCDFGLAVVHQKSIHLLTSKRHTSGVGTLGYIAPEVLMIIHRDLKPENILIDRIGQNGRFVKLCDFVWQ</sequence>
<dbReference type="GO" id="GO:0005524">
    <property type="term" value="F:ATP binding"/>
    <property type="evidence" value="ECO:0007669"/>
    <property type="project" value="UniProtKB-UniRule"/>
</dbReference>
<evidence type="ECO:0000256" key="6">
    <source>
        <dbReference type="PROSITE-ProRule" id="PRU10141"/>
    </source>
</evidence>
<protein>
    <recommendedName>
        <fullName evidence="8">Protein kinase domain-containing protein</fullName>
    </recommendedName>
</protein>
<dbReference type="PROSITE" id="PS00108">
    <property type="entry name" value="PROTEIN_KINASE_ST"/>
    <property type="match status" value="2"/>
</dbReference>
<evidence type="ECO:0000313" key="10">
    <source>
        <dbReference type="Proteomes" id="UP000728032"/>
    </source>
</evidence>
<dbReference type="GO" id="GO:0005634">
    <property type="term" value="C:nucleus"/>
    <property type="evidence" value="ECO:0007669"/>
    <property type="project" value="TreeGrafter"/>
</dbReference>
<feature type="domain" description="Protein kinase" evidence="8">
    <location>
        <begin position="2"/>
        <end position="226"/>
    </location>
</feature>
<dbReference type="InterPro" id="IPR017441">
    <property type="entry name" value="Protein_kinase_ATP_BS"/>
</dbReference>
<dbReference type="SUPFAM" id="SSF56112">
    <property type="entry name" value="Protein kinase-like (PK-like)"/>
    <property type="match status" value="2"/>
</dbReference>
<dbReference type="OrthoDB" id="248923at2759"/>
<evidence type="ECO:0000256" key="7">
    <source>
        <dbReference type="RuleBase" id="RU000304"/>
    </source>
</evidence>
<dbReference type="SMART" id="SM00220">
    <property type="entry name" value="S_TKc"/>
    <property type="match status" value="1"/>
</dbReference>
<dbReference type="EMBL" id="CAJPVJ010002378">
    <property type="protein sequence ID" value="CAG2166211.1"/>
    <property type="molecule type" value="Genomic_DNA"/>
</dbReference>
<evidence type="ECO:0000256" key="2">
    <source>
        <dbReference type="ARBA" id="ARBA00022741"/>
    </source>
</evidence>
<dbReference type="InterPro" id="IPR011009">
    <property type="entry name" value="Kinase-like_dom_sf"/>
</dbReference>
<reference evidence="9" key="1">
    <citation type="submission" date="2020-11" db="EMBL/GenBank/DDBJ databases">
        <authorList>
            <person name="Tran Van P."/>
        </authorList>
    </citation>
    <scope>NUCLEOTIDE SEQUENCE</scope>
</reference>
<dbReference type="EMBL" id="OC917203">
    <property type="protein sequence ID" value="CAD7646454.1"/>
    <property type="molecule type" value="Genomic_DNA"/>
</dbReference>
<name>A0A7R9QJF7_9ACAR</name>
<dbReference type="PROSITE" id="PS00107">
    <property type="entry name" value="PROTEIN_KINASE_ATP"/>
    <property type="match status" value="1"/>
</dbReference>
<dbReference type="PANTHER" id="PTHR11042">
    <property type="entry name" value="EUKARYOTIC TRANSLATION INITIATION FACTOR 2-ALPHA KINASE EIF2-ALPHA KINASE -RELATED"/>
    <property type="match status" value="1"/>
</dbReference>
<dbReference type="Gene3D" id="1.10.510.10">
    <property type="entry name" value="Transferase(Phosphotransferase) domain 1"/>
    <property type="match status" value="2"/>
</dbReference>
<evidence type="ECO:0000259" key="8">
    <source>
        <dbReference type="PROSITE" id="PS50011"/>
    </source>
</evidence>
<dbReference type="InterPro" id="IPR050339">
    <property type="entry name" value="CC_SR_Kinase"/>
</dbReference>
<dbReference type="InterPro" id="IPR008271">
    <property type="entry name" value="Ser/Thr_kinase_AS"/>
</dbReference>
<evidence type="ECO:0000256" key="3">
    <source>
        <dbReference type="ARBA" id="ARBA00022777"/>
    </source>
</evidence>
<dbReference type="InterPro" id="IPR000719">
    <property type="entry name" value="Prot_kinase_dom"/>
</dbReference>
<keyword evidence="10" id="KW-1185">Reference proteome</keyword>
<dbReference type="GO" id="GO:0005737">
    <property type="term" value="C:cytoplasm"/>
    <property type="evidence" value="ECO:0007669"/>
    <property type="project" value="TreeGrafter"/>
</dbReference>
<dbReference type="CDD" id="cd00180">
    <property type="entry name" value="PKc"/>
    <property type="match status" value="1"/>
</dbReference>
<evidence type="ECO:0000256" key="1">
    <source>
        <dbReference type="ARBA" id="ARBA00022679"/>
    </source>
</evidence>
<accession>A0A7R9QJF7</accession>
<evidence type="ECO:0000256" key="5">
    <source>
        <dbReference type="ARBA" id="ARBA00037982"/>
    </source>
</evidence>
<dbReference type="PROSITE" id="PS50011">
    <property type="entry name" value="PROTEIN_KINASE_DOM"/>
    <property type="match status" value="1"/>
</dbReference>
<keyword evidence="2 6" id="KW-0547">Nucleotide-binding</keyword>
<proteinExistence type="inferred from homology"/>
<dbReference type="AlphaFoldDB" id="A0A7R9QJF7"/>
<organism evidence="9">
    <name type="scientific">Oppiella nova</name>
    <dbReference type="NCBI Taxonomy" id="334625"/>
    <lineage>
        <taxon>Eukaryota</taxon>
        <taxon>Metazoa</taxon>
        <taxon>Ecdysozoa</taxon>
        <taxon>Arthropoda</taxon>
        <taxon>Chelicerata</taxon>
        <taxon>Arachnida</taxon>
        <taxon>Acari</taxon>
        <taxon>Acariformes</taxon>
        <taxon>Sarcoptiformes</taxon>
        <taxon>Oribatida</taxon>
        <taxon>Brachypylina</taxon>
        <taxon>Oppioidea</taxon>
        <taxon>Oppiidae</taxon>
        <taxon>Oppiella</taxon>
    </lineage>
</organism>